<dbReference type="InterPro" id="IPR056511">
    <property type="entry name" value="IDM1_C"/>
</dbReference>
<feature type="region of interest" description="Disordered" evidence="1">
    <location>
        <begin position="112"/>
        <end position="147"/>
    </location>
</feature>
<dbReference type="InterPro" id="IPR042163">
    <property type="entry name" value="PHF12"/>
</dbReference>
<dbReference type="GO" id="GO:0006357">
    <property type="term" value="P:regulation of transcription by RNA polymerase II"/>
    <property type="evidence" value="ECO:0007669"/>
    <property type="project" value="TreeGrafter"/>
</dbReference>
<evidence type="ECO:0000313" key="3">
    <source>
        <dbReference type="EMBL" id="KAE8676341.1"/>
    </source>
</evidence>
<organism evidence="3 4">
    <name type="scientific">Hibiscus syriacus</name>
    <name type="common">Rose of Sharon</name>
    <dbReference type="NCBI Taxonomy" id="106335"/>
    <lineage>
        <taxon>Eukaryota</taxon>
        <taxon>Viridiplantae</taxon>
        <taxon>Streptophyta</taxon>
        <taxon>Embryophyta</taxon>
        <taxon>Tracheophyta</taxon>
        <taxon>Spermatophyta</taxon>
        <taxon>Magnoliopsida</taxon>
        <taxon>eudicotyledons</taxon>
        <taxon>Gunneridae</taxon>
        <taxon>Pentapetalae</taxon>
        <taxon>rosids</taxon>
        <taxon>malvids</taxon>
        <taxon>Malvales</taxon>
        <taxon>Malvaceae</taxon>
        <taxon>Malvoideae</taxon>
        <taxon>Hibiscus</taxon>
    </lineage>
</organism>
<dbReference type="AlphaFoldDB" id="A0A6A2XJC6"/>
<comment type="caution">
    <text evidence="3">The sequence shown here is derived from an EMBL/GenBank/DDBJ whole genome shotgun (WGS) entry which is preliminary data.</text>
</comment>
<name>A0A6A2XJC6_HIBSY</name>
<dbReference type="PANTHER" id="PTHR46309">
    <property type="entry name" value="PHD FINGER PROTEIN 12"/>
    <property type="match status" value="1"/>
</dbReference>
<feature type="compositionally biased region" description="Polar residues" evidence="1">
    <location>
        <begin position="120"/>
        <end position="129"/>
    </location>
</feature>
<evidence type="ECO:0000313" key="4">
    <source>
        <dbReference type="Proteomes" id="UP000436088"/>
    </source>
</evidence>
<feature type="compositionally biased region" description="Acidic residues" evidence="1">
    <location>
        <begin position="238"/>
        <end position="247"/>
    </location>
</feature>
<feature type="compositionally biased region" description="Basic and acidic residues" evidence="1">
    <location>
        <begin position="248"/>
        <end position="258"/>
    </location>
</feature>
<feature type="region of interest" description="Disordered" evidence="1">
    <location>
        <begin position="162"/>
        <end position="301"/>
    </location>
</feature>
<proteinExistence type="predicted"/>
<gene>
    <name evidence="3" type="ORF">F3Y22_tig00111621pilonHSYRG00571</name>
</gene>
<dbReference type="Pfam" id="PF23209">
    <property type="entry name" value="IDM1_C"/>
    <property type="match status" value="1"/>
</dbReference>
<protein>
    <recommendedName>
        <fullName evidence="2">Increased DNA methylation 1 C-terminal domain-containing protein</fullName>
    </recommendedName>
</protein>
<keyword evidence="4" id="KW-1185">Reference proteome</keyword>
<accession>A0A6A2XJC6</accession>
<reference evidence="3" key="1">
    <citation type="submission" date="2019-09" db="EMBL/GenBank/DDBJ databases">
        <title>Draft genome information of white flower Hibiscus syriacus.</title>
        <authorList>
            <person name="Kim Y.-M."/>
        </authorList>
    </citation>
    <scope>NUCLEOTIDE SEQUENCE [LARGE SCALE GENOMIC DNA]</scope>
    <source>
        <strain evidence="3">YM2019G1</strain>
    </source>
</reference>
<dbReference type="GO" id="GO:0005634">
    <property type="term" value="C:nucleus"/>
    <property type="evidence" value="ECO:0007669"/>
    <property type="project" value="TreeGrafter"/>
</dbReference>
<feature type="domain" description="Increased DNA methylation 1 C-terminal" evidence="2">
    <location>
        <begin position="54"/>
        <end position="109"/>
    </location>
</feature>
<dbReference type="GO" id="GO:0003714">
    <property type="term" value="F:transcription corepressor activity"/>
    <property type="evidence" value="ECO:0007669"/>
    <property type="project" value="InterPro"/>
</dbReference>
<evidence type="ECO:0000259" key="2">
    <source>
        <dbReference type="Pfam" id="PF23209"/>
    </source>
</evidence>
<evidence type="ECO:0000256" key="1">
    <source>
        <dbReference type="SAM" id="MobiDB-lite"/>
    </source>
</evidence>
<feature type="compositionally biased region" description="Polar residues" evidence="1">
    <location>
        <begin position="194"/>
        <end position="207"/>
    </location>
</feature>
<dbReference type="EMBL" id="VEPZ02001387">
    <property type="protein sequence ID" value="KAE8676341.1"/>
    <property type="molecule type" value="Genomic_DNA"/>
</dbReference>
<sequence length="324" mass="34814">MLYCALGDTSEKKVACGGIEPPEAHKLVIPDGSQNHNPLFLASLTWFVLFVSLKALCSLVVHKLVIPATNELTHTWTAVFGFTALEESVRREMRSMNMLVFPGIPMLQKVRKHGCAKQSAPRSNDNTPGVASGFELGSSSGIDTQEYDDGVLHHSSRINGETAAADSDSQCPNVSVKDTCGNSGSLDKSPEPNGETTLADYQTTDSRNVSRLDSKYDANPGSSHDALEMQNKAGLDYPAEDNQSDDGTDSRSGDKETESTSGDGLAKPASPEKSLCNRDGNYFNIGSSQRLMQGGSETDDAELSDCTLMALRYHELADQRKGGN</sequence>
<dbReference type="Proteomes" id="UP000436088">
    <property type="component" value="Unassembled WGS sequence"/>
</dbReference>
<dbReference type="PANTHER" id="PTHR46309:SF1">
    <property type="entry name" value="PHD FINGER PROTEIN 12"/>
    <property type="match status" value="1"/>
</dbReference>